<dbReference type="OMA" id="DAPFDNQ"/>
<dbReference type="GO" id="GO:0046910">
    <property type="term" value="F:pectinesterase inhibitor activity"/>
    <property type="evidence" value="ECO:0007669"/>
    <property type="project" value="UniProtKB-ARBA"/>
</dbReference>
<keyword evidence="1 3" id="KW-0732">Signal</keyword>
<keyword evidence="5" id="KW-0378">Hydrolase</keyword>
<dbReference type="Gene3D" id="1.20.140.40">
    <property type="entry name" value="Invertase/pectin methylesterase inhibitor family protein"/>
    <property type="match status" value="1"/>
</dbReference>
<dbReference type="FunFam" id="1.20.140.40:FF:000005">
    <property type="entry name" value="Pectin methylesterase inhibitor 1"/>
    <property type="match status" value="1"/>
</dbReference>
<accession>A0A2P6P829</accession>
<dbReference type="PANTHER" id="PTHR31080">
    <property type="entry name" value="PECTINESTERASE INHIBITOR-LIKE"/>
    <property type="match status" value="1"/>
</dbReference>
<reference evidence="5 6" key="1">
    <citation type="journal article" date="2018" name="Nat. Genet.">
        <title>The Rosa genome provides new insights in the design of modern roses.</title>
        <authorList>
            <person name="Bendahmane M."/>
        </authorList>
    </citation>
    <scope>NUCLEOTIDE SEQUENCE [LARGE SCALE GENOMIC DNA]</scope>
    <source>
        <strain evidence="6">cv. Old Blush</strain>
    </source>
</reference>
<feature type="domain" description="Pectinesterase inhibitor" evidence="4">
    <location>
        <begin position="32"/>
        <end position="190"/>
    </location>
</feature>
<dbReference type="STRING" id="74649.A0A2P6P829"/>
<dbReference type="PANTHER" id="PTHR31080:SF118">
    <property type="entry name" value="PECTINESTERASE INHIBITOR 10"/>
    <property type="match status" value="1"/>
</dbReference>
<dbReference type="InterPro" id="IPR035513">
    <property type="entry name" value="Invertase/methylesterase_inhib"/>
</dbReference>
<dbReference type="SUPFAM" id="SSF101148">
    <property type="entry name" value="Plant invertase/pectin methylesterase inhibitor"/>
    <property type="match status" value="1"/>
</dbReference>
<dbReference type="EMBL" id="PDCK01000045">
    <property type="protein sequence ID" value="PRQ18091.1"/>
    <property type="molecule type" value="Genomic_DNA"/>
</dbReference>
<dbReference type="CDD" id="cd15798">
    <property type="entry name" value="PMEI-like_3"/>
    <property type="match status" value="1"/>
</dbReference>
<dbReference type="InterPro" id="IPR051955">
    <property type="entry name" value="PME_Inhibitor"/>
</dbReference>
<dbReference type="InterPro" id="IPR006501">
    <property type="entry name" value="Pectinesterase_inhib_dom"/>
</dbReference>
<keyword evidence="6" id="KW-1185">Reference proteome</keyword>
<dbReference type="AlphaFoldDB" id="A0A2P6P829"/>
<sequence length="197" mass="21552">MECHLMLALPILQLLLYHISPCTAAPASSCKANIEYIKTSCSVTIYPKLCYTSLSIYAGKIKTNPKVLAYTALNVTLAATKATSVVINRCSRVHGLKPIETAAALDCVEEVSDALDELRMSIDELGHAVRGSRNFSFQISDIQTWVSAALTDEDTCMDGFDEHKLTGRMETVVRRKILKIAHLTSNALALVNNYASN</sequence>
<evidence type="ECO:0000313" key="5">
    <source>
        <dbReference type="EMBL" id="PRQ18091.1"/>
    </source>
</evidence>
<comment type="similarity">
    <text evidence="2">Belongs to the PMEI family.</text>
</comment>
<comment type="caution">
    <text evidence="5">The sequence shown here is derived from an EMBL/GenBank/DDBJ whole genome shotgun (WGS) entry which is preliminary data.</text>
</comment>
<feature type="signal peptide" evidence="3">
    <location>
        <begin position="1"/>
        <end position="24"/>
    </location>
</feature>
<protein>
    <submittedName>
        <fullName evidence="5">Putative pectinesterase</fullName>
        <ecNumber evidence="5">3.1.1.11</ecNumber>
    </submittedName>
</protein>
<dbReference type="OrthoDB" id="1430376at2759"/>
<evidence type="ECO:0000313" key="6">
    <source>
        <dbReference type="Proteomes" id="UP000238479"/>
    </source>
</evidence>
<evidence type="ECO:0000256" key="1">
    <source>
        <dbReference type="ARBA" id="ARBA00022729"/>
    </source>
</evidence>
<dbReference type="EC" id="3.1.1.11" evidence="5"/>
<proteinExistence type="inferred from homology"/>
<dbReference type="SMART" id="SM00856">
    <property type="entry name" value="PMEI"/>
    <property type="match status" value="1"/>
</dbReference>
<name>A0A2P6P829_ROSCH</name>
<dbReference type="NCBIfam" id="TIGR01614">
    <property type="entry name" value="PME_inhib"/>
    <property type="match status" value="1"/>
</dbReference>
<organism evidence="5 6">
    <name type="scientific">Rosa chinensis</name>
    <name type="common">China rose</name>
    <dbReference type="NCBI Taxonomy" id="74649"/>
    <lineage>
        <taxon>Eukaryota</taxon>
        <taxon>Viridiplantae</taxon>
        <taxon>Streptophyta</taxon>
        <taxon>Embryophyta</taxon>
        <taxon>Tracheophyta</taxon>
        <taxon>Spermatophyta</taxon>
        <taxon>Magnoliopsida</taxon>
        <taxon>eudicotyledons</taxon>
        <taxon>Gunneridae</taxon>
        <taxon>Pentapetalae</taxon>
        <taxon>rosids</taxon>
        <taxon>fabids</taxon>
        <taxon>Rosales</taxon>
        <taxon>Rosaceae</taxon>
        <taxon>Rosoideae</taxon>
        <taxon>Rosoideae incertae sedis</taxon>
        <taxon>Rosa</taxon>
    </lineage>
</organism>
<dbReference type="Pfam" id="PF04043">
    <property type="entry name" value="PMEI"/>
    <property type="match status" value="1"/>
</dbReference>
<evidence type="ECO:0000256" key="2">
    <source>
        <dbReference type="ARBA" id="ARBA00038471"/>
    </source>
</evidence>
<dbReference type="Proteomes" id="UP000238479">
    <property type="component" value="Chromosome 7"/>
</dbReference>
<dbReference type="GO" id="GO:0030599">
    <property type="term" value="F:pectinesterase activity"/>
    <property type="evidence" value="ECO:0007669"/>
    <property type="project" value="UniProtKB-EC"/>
</dbReference>
<evidence type="ECO:0000256" key="3">
    <source>
        <dbReference type="SAM" id="SignalP"/>
    </source>
</evidence>
<evidence type="ECO:0000259" key="4">
    <source>
        <dbReference type="SMART" id="SM00856"/>
    </source>
</evidence>
<dbReference type="Gramene" id="PRQ18091">
    <property type="protein sequence ID" value="PRQ18091"/>
    <property type="gene ID" value="RchiOBHm_Chr7g0202091"/>
</dbReference>
<gene>
    <name evidence="5" type="ORF">RchiOBHm_Chr7g0202091</name>
</gene>
<feature type="chain" id="PRO_5015181422" evidence="3">
    <location>
        <begin position="25"/>
        <end position="197"/>
    </location>
</feature>